<dbReference type="EMBL" id="ML995524">
    <property type="protein sequence ID" value="KAF2136352.1"/>
    <property type="molecule type" value="Genomic_DNA"/>
</dbReference>
<reference evidence="2" key="1">
    <citation type="journal article" date="2020" name="Stud. Mycol.">
        <title>101 Dothideomycetes genomes: a test case for predicting lifestyles and emergence of pathogens.</title>
        <authorList>
            <person name="Haridas S."/>
            <person name="Albert R."/>
            <person name="Binder M."/>
            <person name="Bloem J."/>
            <person name="Labutti K."/>
            <person name="Salamov A."/>
            <person name="Andreopoulos B."/>
            <person name="Baker S."/>
            <person name="Barry K."/>
            <person name="Bills G."/>
            <person name="Bluhm B."/>
            <person name="Cannon C."/>
            <person name="Castanera R."/>
            <person name="Culley D."/>
            <person name="Daum C."/>
            <person name="Ezra D."/>
            <person name="Gonzalez J."/>
            <person name="Henrissat B."/>
            <person name="Kuo A."/>
            <person name="Liang C."/>
            <person name="Lipzen A."/>
            <person name="Lutzoni F."/>
            <person name="Magnuson J."/>
            <person name="Mondo S."/>
            <person name="Nolan M."/>
            <person name="Ohm R."/>
            <person name="Pangilinan J."/>
            <person name="Park H.-J."/>
            <person name="Ramirez L."/>
            <person name="Alfaro M."/>
            <person name="Sun H."/>
            <person name="Tritt A."/>
            <person name="Yoshinaga Y."/>
            <person name="Zwiers L.-H."/>
            <person name="Turgeon B."/>
            <person name="Goodwin S."/>
            <person name="Spatafora J."/>
            <person name="Crous P."/>
            <person name="Grigoriev I."/>
        </authorList>
    </citation>
    <scope>NUCLEOTIDE SEQUENCE</scope>
    <source>
        <strain evidence="2">CBS 121167</strain>
    </source>
</reference>
<protein>
    <submittedName>
        <fullName evidence="2">Uncharacterized protein</fullName>
    </submittedName>
</protein>
<organism evidence="2 3">
    <name type="scientific">Aplosporella prunicola CBS 121167</name>
    <dbReference type="NCBI Taxonomy" id="1176127"/>
    <lineage>
        <taxon>Eukaryota</taxon>
        <taxon>Fungi</taxon>
        <taxon>Dikarya</taxon>
        <taxon>Ascomycota</taxon>
        <taxon>Pezizomycotina</taxon>
        <taxon>Dothideomycetes</taxon>
        <taxon>Dothideomycetes incertae sedis</taxon>
        <taxon>Botryosphaeriales</taxon>
        <taxon>Aplosporellaceae</taxon>
        <taxon>Aplosporella</taxon>
    </lineage>
</organism>
<dbReference type="GeneID" id="54292860"/>
<dbReference type="RefSeq" id="XP_033392070.1">
    <property type="nucleotide sequence ID" value="XM_033535366.1"/>
</dbReference>
<sequence length="146" mass="15976">MYFSSNHASPRCTFPWIFASMVPVPPSTRLLEARTSHRHAAALASLYTSSFSLSAWQAAALPTAASLCRIPTTDSPPSTDPTLQPHSVPITLPSCHCGMKRPWPGAPSEVEMSRHTTDHCCPCDVYSRRRRQTPRLPEAFDGGAMP</sequence>
<evidence type="ECO:0000313" key="2">
    <source>
        <dbReference type="EMBL" id="KAF2136352.1"/>
    </source>
</evidence>
<gene>
    <name evidence="2" type="ORF">K452DRAFT_138299</name>
    <name evidence="1" type="ORF">K452DRAFT_139065</name>
</gene>
<keyword evidence="3" id="KW-1185">Reference proteome</keyword>
<evidence type="ECO:0000313" key="1">
    <source>
        <dbReference type="EMBL" id="KAF2136266.1"/>
    </source>
</evidence>
<evidence type="ECO:0000313" key="3">
    <source>
        <dbReference type="Proteomes" id="UP000799438"/>
    </source>
</evidence>
<proteinExistence type="predicted"/>
<name>A0A6A6AWH5_9PEZI</name>
<accession>A0A6A6AWH5</accession>
<dbReference type="AlphaFoldDB" id="A0A6A6AWH5"/>
<dbReference type="Proteomes" id="UP000799438">
    <property type="component" value="Unassembled WGS sequence"/>
</dbReference>
<dbReference type="EMBL" id="ML995527">
    <property type="protein sequence ID" value="KAF2136266.1"/>
    <property type="molecule type" value="Genomic_DNA"/>
</dbReference>